<proteinExistence type="predicted"/>
<dbReference type="PROSITE" id="PS50109">
    <property type="entry name" value="HIS_KIN"/>
    <property type="match status" value="1"/>
</dbReference>
<evidence type="ECO:0000256" key="1">
    <source>
        <dbReference type="ARBA" id="ARBA00022679"/>
    </source>
</evidence>
<feature type="transmembrane region" description="Helical" evidence="4">
    <location>
        <begin position="207"/>
        <end position="225"/>
    </location>
</feature>
<feature type="transmembrane region" description="Helical" evidence="4">
    <location>
        <begin position="135"/>
        <end position="156"/>
    </location>
</feature>
<feature type="domain" description="Histidine kinase" evidence="6">
    <location>
        <begin position="618"/>
        <end position="705"/>
    </location>
</feature>
<feature type="transmembrane region" description="Helical" evidence="4">
    <location>
        <begin position="168"/>
        <end position="187"/>
    </location>
</feature>
<comment type="caution">
    <text evidence="7">The sequence shown here is derived from an EMBL/GenBank/DDBJ whole genome shotgun (WGS) entry which is preliminary data.</text>
</comment>
<dbReference type="EMBL" id="RCHI01000006">
    <property type="protein sequence ID" value="RLL65341.1"/>
    <property type="molecule type" value="Genomic_DNA"/>
</dbReference>
<feature type="transmembrane region" description="Helical" evidence="4">
    <location>
        <begin position="323"/>
        <end position="341"/>
    </location>
</feature>
<gene>
    <name evidence="7" type="ORF">DYS74_08470</name>
</gene>
<keyword evidence="2" id="KW-0418">Kinase</keyword>
<dbReference type="GO" id="GO:0000160">
    <property type="term" value="P:phosphorelay signal transduction system"/>
    <property type="evidence" value="ECO:0007669"/>
    <property type="project" value="UniProtKB-KW"/>
</dbReference>
<dbReference type="RefSeq" id="WP_121532809.1">
    <property type="nucleotide sequence ID" value="NZ_RCHI01000006.1"/>
</dbReference>
<dbReference type="PROSITE" id="PS51257">
    <property type="entry name" value="PROKAR_LIPOPROTEIN"/>
    <property type="match status" value="1"/>
</dbReference>
<dbReference type="Gene3D" id="3.30.565.10">
    <property type="entry name" value="Histidine kinase-like ATPase, C-terminal domain"/>
    <property type="match status" value="1"/>
</dbReference>
<organism evidence="7 8">
    <name type="scientific">Paenirhodobacter hankyongi</name>
    <dbReference type="NCBI Taxonomy" id="2294033"/>
    <lineage>
        <taxon>Bacteria</taxon>
        <taxon>Pseudomonadati</taxon>
        <taxon>Pseudomonadota</taxon>
        <taxon>Alphaproteobacteria</taxon>
        <taxon>Rhodobacterales</taxon>
        <taxon>Rhodobacter group</taxon>
        <taxon>Paenirhodobacter</taxon>
    </lineage>
</organism>
<dbReference type="InterPro" id="IPR050482">
    <property type="entry name" value="Sensor_HK_TwoCompSys"/>
</dbReference>
<keyword evidence="3" id="KW-0902">Two-component regulatory system</keyword>
<dbReference type="Gene3D" id="1.20.5.1930">
    <property type="match status" value="1"/>
</dbReference>
<evidence type="ECO:0000256" key="4">
    <source>
        <dbReference type="SAM" id="Phobius"/>
    </source>
</evidence>
<sequence>MPISLLKSPATAFALFAALALACMALAALAVAQLPRTSFEIRPGAAGMVEVTGAGPFDETAPAAIVAPDGSAPLLAPMVRFLSTSEFRGSPAENAAEWRDRARLAALLTEPGLALRLPDGRLVPARALPGGLATLAPSAVLSLGMGLCALLIGLWPGVVRPRDWTSRALFANGAALAVVTVTLAINVQASPASGPALHYWNTQANYLATYLWALALLVLFARHPFPIVPRGALYAVALWLVGVWVAGVALPWRDVPTLHLLNALGLGVAILATAGLQARRARTDPAHRAAFRLVGAALVICISLFTALNFVPQLLIGRDLLPIQVTACALLLVYLALAVAISRYRLFDLGSWAVKATVAALVLLAVLVLDLVLVLATGAGWTLSLPFLAAVIAWLPAREILLRRLDARRNRRDILLLRGASEVAFAVSSTDRAARWQALLAAQFAPLEITPCGCDALEIRDDGRRLAVPSPVGGAGLLLGFAGQGRQLFGSADRAVAAALLTLVREMDEARAAYDRGVATERARIARDLHDDVGARLMTSLHREDLAAVRAELREAMSDMRQIIDGMTGPERPLGELLADLRHETVSRLALAGIGADWPAGAAFDDTRPVPAPLGRVLVSVLRELASNAIRHSGAAQVQVGCSLSGGTLALRFADDGCGLAAEGAARPGNGLRNIRRRIEETGGEIALHSAATGTAVELRLPLASRG</sequence>
<feature type="chain" id="PRO_5018965594" description="Histidine kinase domain-containing protein" evidence="5">
    <location>
        <begin position="33"/>
        <end position="707"/>
    </location>
</feature>
<dbReference type="Proteomes" id="UP000279673">
    <property type="component" value="Unassembled WGS sequence"/>
</dbReference>
<dbReference type="CDD" id="cd16917">
    <property type="entry name" value="HATPase_UhpB-NarQ-NarX-like"/>
    <property type="match status" value="1"/>
</dbReference>
<evidence type="ECO:0000313" key="7">
    <source>
        <dbReference type="EMBL" id="RLL65341.1"/>
    </source>
</evidence>
<keyword evidence="8" id="KW-1185">Reference proteome</keyword>
<feature type="transmembrane region" description="Helical" evidence="4">
    <location>
        <begin position="290"/>
        <end position="311"/>
    </location>
</feature>
<accession>A0A421BQV9</accession>
<evidence type="ECO:0000259" key="6">
    <source>
        <dbReference type="PROSITE" id="PS50109"/>
    </source>
</evidence>
<evidence type="ECO:0000256" key="3">
    <source>
        <dbReference type="ARBA" id="ARBA00023012"/>
    </source>
</evidence>
<dbReference type="InterPro" id="IPR003594">
    <property type="entry name" value="HATPase_dom"/>
</dbReference>
<dbReference type="SMART" id="SM00387">
    <property type="entry name" value="HATPase_c"/>
    <property type="match status" value="1"/>
</dbReference>
<dbReference type="PANTHER" id="PTHR24421">
    <property type="entry name" value="NITRATE/NITRITE SENSOR PROTEIN NARX-RELATED"/>
    <property type="match status" value="1"/>
</dbReference>
<keyword evidence="4" id="KW-1133">Transmembrane helix</keyword>
<keyword evidence="5" id="KW-0732">Signal</keyword>
<keyword evidence="1" id="KW-0808">Transferase</keyword>
<feature type="transmembrane region" description="Helical" evidence="4">
    <location>
        <begin position="232"/>
        <end position="252"/>
    </location>
</feature>
<keyword evidence="4" id="KW-0812">Transmembrane</keyword>
<keyword evidence="4" id="KW-0472">Membrane</keyword>
<dbReference type="InterPro" id="IPR005467">
    <property type="entry name" value="His_kinase_dom"/>
</dbReference>
<evidence type="ECO:0000256" key="5">
    <source>
        <dbReference type="SAM" id="SignalP"/>
    </source>
</evidence>
<dbReference type="InterPro" id="IPR036890">
    <property type="entry name" value="HATPase_C_sf"/>
</dbReference>
<feature type="transmembrane region" description="Helical" evidence="4">
    <location>
        <begin position="353"/>
        <end position="375"/>
    </location>
</feature>
<feature type="transmembrane region" description="Helical" evidence="4">
    <location>
        <begin position="381"/>
        <end position="402"/>
    </location>
</feature>
<feature type="signal peptide" evidence="5">
    <location>
        <begin position="1"/>
        <end position="32"/>
    </location>
</feature>
<evidence type="ECO:0000256" key="2">
    <source>
        <dbReference type="ARBA" id="ARBA00022777"/>
    </source>
</evidence>
<feature type="transmembrane region" description="Helical" evidence="4">
    <location>
        <begin position="258"/>
        <end position="278"/>
    </location>
</feature>
<dbReference type="SUPFAM" id="SSF55874">
    <property type="entry name" value="ATPase domain of HSP90 chaperone/DNA topoisomerase II/histidine kinase"/>
    <property type="match status" value="1"/>
</dbReference>
<dbReference type="AlphaFoldDB" id="A0A421BQV9"/>
<evidence type="ECO:0000313" key="8">
    <source>
        <dbReference type="Proteomes" id="UP000279673"/>
    </source>
</evidence>
<reference evidence="7 8" key="1">
    <citation type="submission" date="2018-10" db="EMBL/GenBank/DDBJ databases">
        <title>Rhodobacter sp . BO-81.</title>
        <authorList>
            <person name="Im W.T."/>
        </authorList>
    </citation>
    <scope>NUCLEOTIDE SEQUENCE [LARGE SCALE GENOMIC DNA]</scope>
    <source>
        <strain evidence="7 8">BO-81</strain>
    </source>
</reference>
<name>A0A421BQV9_9RHOB</name>
<dbReference type="Pfam" id="PF02518">
    <property type="entry name" value="HATPase_c"/>
    <property type="match status" value="1"/>
</dbReference>
<dbReference type="GO" id="GO:0016301">
    <property type="term" value="F:kinase activity"/>
    <property type="evidence" value="ECO:0007669"/>
    <property type="project" value="UniProtKB-KW"/>
</dbReference>
<protein>
    <recommendedName>
        <fullName evidence="6">Histidine kinase domain-containing protein</fullName>
    </recommendedName>
</protein>